<feature type="compositionally biased region" description="Polar residues" evidence="1">
    <location>
        <begin position="1"/>
        <end position="23"/>
    </location>
</feature>
<dbReference type="EMBL" id="GL996499">
    <property type="protein sequence ID" value="EGW35730.1"/>
    <property type="molecule type" value="Genomic_DNA"/>
</dbReference>
<feature type="compositionally biased region" description="Polar residues" evidence="1">
    <location>
        <begin position="32"/>
        <end position="41"/>
    </location>
</feature>
<dbReference type="RefSeq" id="XP_007373142.1">
    <property type="nucleotide sequence ID" value="XM_007373080.1"/>
</dbReference>
<dbReference type="SMART" id="SM00353">
    <property type="entry name" value="HLH"/>
    <property type="match status" value="1"/>
</dbReference>
<protein>
    <recommendedName>
        <fullName evidence="2">BHLH domain-containing protein</fullName>
    </recommendedName>
</protein>
<reference evidence="3 4" key="1">
    <citation type="journal article" date="2011" name="Proc. Natl. Acad. Sci. U.S.A.">
        <title>Comparative genomics of xylose-fermenting fungi for enhanced biofuel production.</title>
        <authorList>
            <person name="Wohlbach D.J."/>
            <person name="Kuo A."/>
            <person name="Sato T.K."/>
            <person name="Potts K.M."/>
            <person name="Salamov A.A."/>
            <person name="LaButti K.M."/>
            <person name="Sun H."/>
            <person name="Clum A."/>
            <person name="Pangilinan J.L."/>
            <person name="Lindquist E.A."/>
            <person name="Lucas S."/>
            <person name="Lapidus A."/>
            <person name="Jin M."/>
            <person name="Gunawan C."/>
            <person name="Balan V."/>
            <person name="Dale B.E."/>
            <person name="Jeffries T.W."/>
            <person name="Zinkel R."/>
            <person name="Barry K.W."/>
            <person name="Grigoriev I.V."/>
            <person name="Gasch A.P."/>
        </authorList>
    </citation>
    <scope>NUCLEOTIDE SEQUENCE [LARGE SCALE GENOMIC DNA]</scope>
    <source>
        <strain evidence="4">NRRL Y-27907 / 11-Y1</strain>
    </source>
</reference>
<feature type="region of interest" description="Disordered" evidence="1">
    <location>
        <begin position="1"/>
        <end position="72"/>
    </location>
</feature>
<dbReference type="HOGENOM" id="CLU_036641_0_0_1"/>
<sequence>MESTTWVLSPNTNQTTAGNTPTPGKSPYYPSQEYTPTGGVQSSNPASGSGSNSMQFGPPSQQPTPQAMHHVATPSNFTDSEQMFLHQFEQNLYEEAQQQGHHLSNGESPRNTPGAYPDNIPQTHHHSGSTPGHSHPTSIPIPPPQYEFGLDQMTFIIPDDMSFDDNHHSNHIPHQGSSSAYPPQQPQQPTPSMMPANKRESDSMFSPVLPGQNERSYNNQHYFHRQNSSNKIFTQSSQPQQQQHVRPDAVFTPLVSPAGTPLEKPYRAPVQVTFEPLTSPALNAQPSFSTTNSTTSTATAGSSTTATSTGTTDKRKYEDSGSTSTYKRRTPHGTPILAANNKSSYSPPASKPRNGMSLPESAIKEETSMLPPVGGKPMLNTNSSSNSLNNGSAPLMGFTMGRLAEEQGKPPQTTQRRTSSMSRKSSTSSSDSASSSKKEKPATKKASHKLAEQGRRNRMNMAVHELGSLIPQSYHDEVSIPSKATTVELASKYITALLKELEELKQNK</sequence>
<evidence type="ECO:0000259" key="2">
    <source>
        <dbReference type="PROSITE" id="PS50888"/>
    </source>
</evidence>
<accession>G3AEE2</accession>
<dbReference type="GeneID" id="18872684"/>
<name>G3AEE2_SPAPN</name>
<evidence type="ECO:0000313" key="4">
    <source>
        <dbReference type="Proteomes" id="UP000000709"/>
    </source>
</evidence>
<dbReference type="KEGG" id="spaa:SPAPADRAFT_58927"/>
<dbReference type="STRING" id="619300.G3AEE2"/>
<dbReference type="GO" id="GO:0046983">
    <property type="term" value="F:protein dimerization activity"/>
    <property type="evidence" value="ECO:0007669"/>
    <property type="project" value="InterPro"/>
</dbReference>
<dbReference type="Pfam" id="PF00010">
    <property type="entry name" value="HLH"/>
    <property type="match status" value="1"/>
</dbReference>
<feature type="compositionally biased region" description="Low complexity" evidence="1">
    <location>
        <begin position="128"/>
        <end position="138"/>
    </location>
</feature>
<dbReference type="eggNOG" id="ENOG502S1Z7">
    <property type="taxonomic scope" value="Eukaryota"/>
</dbReference>
<dbReference type="Gene3D" id="4.10.280.10">
    <property type="entry name" value="Helix-loop-helix DNA-binding domain"/>
    <property type="match status" value="1"/>
</dbReference>
<dbReference type="AlphaFoldDB" id="G3AEE2"/>
<keyword evidence="4" id="KW-1185">Reference proteome</keyword>
<dbReference type="Proteomes" id="UP000000709">
    <property type="component" value="Unassembled WGS sequence"/>
</dbReference>
<dbReference type="InterPro" id="IPR036638">
    <property type="entry name" value="HLH_DNA-bd_sf"/>
</dbReference>
<feature type="compositionally biased region" description="Low complexity" evidence="1">
    <location>
        <begin position="42"/>
        <end position="53"/>
    </location>
</feature>
<organism evidence="4">
    <name type="scientific">Spathaspora passalidarum (strain NRRL Y-27907 / 11-Y1)</name>
    <dbReference type="NCBI Taxonomy" id="619300"/>
    <lineage>
        <taxon>Eukaryota</taxon>
        <taxon>Fungi</taxon>
        <taxon>Dikarya</taxon>
        <taxon>Ascomycota</taxon>
        <taxon>Saccharomycotina</taxon>
        <taxon>Pichiomycetes</taxon>
        <taxon>Debaryomycetaceae</taxon>
        <taxon>Spathaspora</taxon>
    </lineage>
</organism>
<evidence type="ECO:0000256" key="1">
    <source>
        <dbReference type="SAM" id="MobiDB-lite"/>
    </source>
</evidence>
<feature type="compositionally biased region" description="Polar residues" evidence="1">
    <location>
        <begin position="54"/>
        <end position="65"/>
    </location>
</feature>
<feature type="region of interest" description="Disordered" evidence="1">
    <location>
        <begin position="277"/>
        <end position="457"/>
    </location>
</feature>
<proteinExistence type="predicted"/>
<dbReference type="InParanoid" id="G3AEE2"/>
<feature type="compositionally biased region" description="Low complexity" evidence="1">
    <location>
        <begin position="289"/>
        <end position="311"/>
    </location>
</feature>
<feature type="region of interest" description="Disordered" evidence="1">
    <location>
        <begin position="159"/>
        <end position="204"/>
    </location>
</feature>
<dbReference type="InterPro" id="IPR011598">
    <property type="entry name" value="bHLH_dom"/>
</dbReference>
<dbReference type="OrthoDB" id="5344169at2759"/>
<feature type="domain" description="BHLH" evidence="2">
    <location>
        <begin position="443"/>
        <end position="497"/>
    </location>
</feature>
<feature type="region of interest" description="Disordered" evidence="1">
    <location>
        <begin position="96"/>
        <end position="143"/>
    </location>
</feature>
<dbReference type="OMA" id="PQSYHDE"/>
<feature type="compositionally biased region" description="Low complexity" evidence="1">
    <location>
        <begin position="416"/>
        <end position="435"/>
    </location>
</feature>
<gene>
    <name evidence="3" type="ORF">SPAPADRAFT_58927</name>
</gene>
<dbReference type="PROSITE" id="PS50888">
    <property type="entry name" value="BHLH"/>
    <property type="match status" value="1"/>
</dbReference>
<dbReference type="SUPFAM" id="SSF47459">
    <property type="entry name" value="HLH, helix-loop-helix DNA-binding domain"/>
    <property type="match status" value="1"/>
</dbReference>
<feature type="compositionally biased region" description="Low complexity" evidence="1">
    <location>
        <begin position="380"/>
        <end position="392"/>
    </location>
</feature>
<feature type="compositionally biased region" description="Polar residues" evidence="1">
    <location>
        <begin position="96"/>
        <end position="111"/>
    </location>
</feature>
<evidence type="ECO:0000313" key="3">
    <source>
        <dbReference type="EMBL" id="EGW35730.1"/>
    </source>
</evidence>